<keyword evidence="5" id="KW-0547">Nucleotide-binding</keyword>
<dbReference type="InterPro" id="IPR001789">
    <property type="entry name" value="Sig_transdc_resp-reg_receiver"/>
</dbReference>
<evidence type="ECO:0000256" key="4">
    <source>
        <dbReference type="ARBA" id="ARBA00022679"/>
    </source>
</evidence>
<dbReference type="CDD" id="cd00082">
    <property type="entry name" value="HisKA"/>
    <property type="match status" value="1"/>
</dbReference>
<dbReference type="Pfam" id="PF00072">
    <property type="entry name" value="Response_reg"/>
    <property type="match status" value="1"/>
</dbReference>
<dbReference type="InterPro" id="IPR003661">
    <property type="entry name" value="HisK_dim/P_dom"/>
</dbReference>
<evidence type="ECO:0000259" key="14">
    <source>
        <dbReference type="PROSITE" id="PS50110"/>
    </source>
</evidence>
<dbReference type="PROSITE" id="PS50110">
    <property type="entry name" value="RESPONSE_REGULATORY"/>
    <property type="match status" value="1"/>
</dbReference>
<dbReference type="PRINTS" id="PR00344">
    <property type="entry name" value="BCTRLSENSOR"/>
</dbReference>
<keyword evidence="7" id="KW-0067">ATP-binding</keyword>
<keyword evidence="12" id="KW-0175">Coiled coil</keyword>
<dbReference type="Gene3D" id="1.10.287.130">
    <property type="match status" value="1"/>
</dbReference>
<dbReference type="FunFam" id="1.10.287.130:FF:000002">
    <property type="entry name" value="Two-component osmosensing histidine kinase"/>
    <property type="match status" value="1"/>
</dbReference>
<evidence type="ECO:0000256" key="5">
    <source>
        <dbReference type="ARBA" id="ARBA00022741"/>
    </source>
</evidence>
<keyword evidence="6 15" id="KW-0418">Kinase</keyword>
<dbReference type="CDD" id="cd16922">
    <property type="entry name" value="HATPase_EvgS-ArcB-TorS-like"/>
    <property type="match status" value="1"/>
</dbReference>
<dbReference type="PANTHER" id="PTHR45339">
    <property type="entry name" value="HYBRID SIGNAL TRANSDUCTION HISTIDINE KINASE J"/>
    <property type="match status" value="1"/>
</dbReference>
<evidence type="ECO:0000256" key="1">
    <source>
        <dbReference type="ARBA" id="ARBA00000085"/>
    </source>
</evidence>
<keyword evidence="3 11" id="KW-0597">Phosphoprotein</keyword>
<evidence type="ECO:0000256" key="10">
    <source>
        <dbReference type="ARBA" id="ARBA00068150"/>
    </source>
</evidence>
<dbReference type="Gene3D" id="3.30.565.10">
    <property type="entry name" value="Histidine kinase-like ATPase, C-terminal domain"/>
    <property type="match status" value="1"/>
</dbReference>
<dbReference type="OrthoDB" id="593752at2"/>
<gene>
    <name evidence="15" type="ordered locus">Cphamn1_1760</name>
</gene>
<dbReference type="GO" id="GO:0000155">
    <property type="term" value="F:phosphorelay sensor kinase activity"/>
    <property type="evidence" value="ECO:0007669"/>
    <property type="project" value="InterPro"/>
</dbReference>
<feature type="domain" description="Histidine kinase" evidence="13">
    <location>
        <begin position="293"/>
        <end position="514"/>
    </location>
</feature>
<dbReference type="SMART" id="SM00448">
    <property type="entry name" value="REC"/>
    <property type="match status" value="1"/>
</dbReference>
<evidence type="ECO:0000256" key="8">
    <source>
        <dbReference type="ARBA" id="ARBA00023012"/>
    </source>
</evidence>
<comment type="catalytic activity">
    <reaction evidence="1">
        <text>ATP + protein L-histidine = ADP + protein N-phospho-L-histidine.</text>
        <dbReference type="EC" id="2.7.13.3"/>
    </reaction>
</comment>
<evidence type="ECO:0000256" key="12">
    <source>
        <dbReference type="SAM" id="Coils"/>
    </source>
</evidence>
<proteinExistence type="predicted"/>
<dbReference type="InterPro" id="IPR004358">
    <property type="entry name" value="Sig_transdc_His_kin-like_C"/>
</dbReference>
<dbReference type="GO" id="GO:0005524">
    <property type="term" value="F:ATP binding"/>
    <property type="evidence" value="ECO:0007669"/>
    <property type="project" value="UniProtKB-KW"/>
</dbReference>
<evidence type="ECO:0000256" key="7">
    <source>
        <dbReference type="ARBA" id="ARBA00022840"/>
    </source>
</evidence>
<dbReference type="SUPFAM" id="SSF47384">
    <property type="entry name" value="Homodimeric domain of signal transducing histidine kinase"/>
    <property type="match status" value="1"/>
</dbReference>
<evidence type="ECO:0000256" key="6">
    <source>
        <dbReference type="ARBA" id="ARBA00022777"/>
    </source>
</evidence>
<organism evidence="15">
    <name type="scientific">Chlorobium phaeobacteroides (strain BS1)</name>
    <dbReference type="NCBI Taxonomy" id="331678"/>
    <lineage>
        <taxon>Bacteria</taxon>
        <taxon>Pseudomonadati</taxon>
        <taxon>Chlorobiota</taxon>
        <taxon>Chlorobiia</taxon>
        <taxon>Chlorobiales</taxon>
        <taxon>Chlorobiaceae</taxon>
        <taxon>Chlorobium/Pelodictyon group</taxon>
        <taxon>Chlorobium</taxon>
    </lineage>
</organism>
<sequence>MNQSQGDGKGASRFSYSYNMLEFRPEWQFDDPESGVYYHSAVIPGKLFFTSLGGDIPPDAARKAISHVERVFADRVLENTDYVRIADYSGVVKASISTRVLYAATLNRLNAEYNSRPVITYICGASQLLKAMIRIFSGIVRQRFVFVDSVEEAFSYVNSSTPKAEPVQSDGVLVSRREIDDFAATCGHLLFENKDLDDADSDYYSPDHPLNELFKVIVVLRNDLQELQDGDRMRRKETEVALKEARKLNDKLVTEKRNVEEKEKIQQGLIENLKNARIEAESANKAKSEFLANISHELRTPLHAVIGMTELLIETTLDKDQRYYSDTLYSSAQMLLMLINDILDFSRIEAGRIDEDKEVFNLRQLLQDIIAIMKEKASCKGLVLASDIDENIPSVISGYPGYIKQVLLNLIQNAIKFTYRGQVTVTVTVVSETPQDVSLKVSVQDTGIGIPEEQQHLIFNPFTQIDASSTRKEGGTGLGLAIVRKLIAFMGGEIQVTSSERDGSTFSFTLAFDKVEGGCDRAEDGDRDDEAEVHQEDISPSDCEKNWVLLVEDNTINQKVAQAMLLKMGYQIDIAFNGADAVEALKQKNYGLVLMDLQMPVMDGYEATRTIRQAGRELDSEVHIVAMTANATKEDRQKCMDAGMDDFVAKPVERKVMTAMLQRWLPLSAQS</sequence>
<feature type="domain" description="Response regulatory" evidence="14">
    <location>
        <begin position="547"/>
        <end position="665"/>
    </location>
</feature>
<comment type="subunit">
    <text evidence="9">At low DSF concentrations, interacts with RpfF.</text>
</comment>
<dbReference type="SMART" id="SM00387">
    <property type="entry name" value="HATPase_c"/>
    <property type="match status" value="1"/>
</dbReference>
<dbReference type="CDD" id="cd17546">
    <property type="entry name" value="REC_hyHK_CKI1_RcsC-like"/>
    <property type="match status" value="1"/>
</dbReference>
<dbReference type="SUPFAM" id="SSF52172">
    <property type="entry name" value="CheY-like"/>
    <property type="match status" value="1"/>
</dbReference>
<dbReference type="PANTHER" id="PTHR45339:SF1">
    <property type="entry name" value="HYBRID SIGNAL TRANSDUCTION HISTIDINE KINASE J"/>
    <property type="match status" value="1"/>
</dbReference>
<dbReference type="EMBL" id="CP001101">
    <property type="protein sequence ID" value="ACE04678.1"/>
    <property type="molecule type" value="Genomic_DNA"/>
</dbReference>
<evidence type="ECO:0000256" key="9">
    <source>
        <dbReference type="ARBA" id="ARBA00064003"/>
    </source>
</evidence>
<dbReference type="SMART" id="SM00388">
    <property type="entry name" value="HisKA"/>
    <property type="match status" value="1"/>
</dbReference>
<evidence type="ECO:0000313" key="15">
    <source>
        <dbReference type="EMBL" id="ACE04678.1"/>
    </source>
</evidence>
<dbReference type="EC" id="2.7.13.3" evidence="2"/>
<keyword evidence="4" id="KW-0808">Transferase</keyword>
<dbReference type="InterPro" id="IPR036097">
    <property type="entry name" value="HisK_dim/P_sf"/>
</dbReference>
<evidence type="ECO:0000256" key="3">
    <source>
        <dbReference type="ARBA" id="ARBA00022553"/>
    </source>
</evidence>
<name>B3EL90_CHLPB</name>
<dbReference type="PROSITE" id="PS50109">
    <property type="entry name" value="HIS_KIN"/>
    <property type="match status" value="1"/>
</dbReference>
<dbReference type="InterPro" id="IPR036890">
    <property type="entry name" value="HATPase_C_sf"/>
</dbReference>
<dbReference type="InterPro" id="IPR011006">
    <property type="entry name" value="CheY-like_superfamily"/>
</dbReference>
<dbReference type="KEGG" id="cpb:Cphamn1_1760"/>
<evidence type="ECO:0000256" key="11">
    <source>
        <dbReference type="PROSITE-ProRule" id="PRU00169"/>
    </source>
</evidence>
<evidence type="ECO:0000259" key="13">
    <source>
        <dbReference type="PROSITE" id="PS50109"/>
    </source>
</evidence>
<reference evidence="15" key="1">
    <citation type="submission" date="2008-06" db="EMBL/GenBank/DDBJ databases">
        <title>Complete sequence of Chlorobium phaeobacteroides BS1.</title>
        <authorList>
            <consortium name="US DOE Joint Genome Institute"/>
            <person name="Lucas S."/>
            <person name="Copeland A."/>
            <person name="Lapidus A."/>
            <person name="Glavina del Rio T."/>
            <person name="Dalin E."/>
            <person name="Tice H."/>
            <person name="Bruce D."/>
            <person name="Goodwin L."/>
            <person name="Pitluck S."/>
            <person name="Schmutz J."/>
            <person name="Larimer F."/>
            <person name="Land M."/>
            <person name="Hauser L."/>
            <person name="Kyrpides N."/>
            <person name="Ovchinnikova G."/>
            <person name="Li T."/>
            <person name="Liu Z."/>
            <person name="Zhao F."/>
            <person name="Overmann J."/>
            <person name="Bryant D.A."/>
            <person name="Richardson P."/>
        </authorList>
    </citation>
    <scope>NUCLEOTIDE SEQUENCE [LARGE SCALE GENOMIC DNA]</scope>
    <source>
        <strain evidence="15">BS1</strain>
    </source>
</reference>
<dbReference type="Gene3D" id="3.40.50.2300">
    <property type="match status" value="1"/>
</dbReference>
<evidence type="ECO:0000256" key="2">
    <source>
        <dbReference type="ARBA" id="ARBA00012438"/>
    </source>
</evidence>
<keyword evidence="8" id="KW-0902">Two-component regulatory system</keyword>
<dbReference type="HOGENOM" id="CLU_000445_114_15_10"/>
<dbReference type="SUPFAM" id="SSF55874">
    <property type="entry name" value="ATPase domain of HSP90 chaperone/DNA topoisomerase II/histidine kinase"/>
    <property type="match status" value="1"/>
</dbReference>
<dbReference type="InterPro" id="IPR003594">
    <property type="entry name" value="HATPase_dom"/>
</dbReference>
<feature type="coiled-coil region" evidence="12">
    <location>
        <begin position="235"/>
        <end position="293"/>
    </location>
</feature>
<dbReference type="Pfam" id="PF02518">
    <property type="entry name" value="HATPase_c"/>
    <property type="match status" value="1"/>
</dbReference>
<dbReference type="eggNOG" id="COG2205">
    <property type="taxonomic scope" value="Bacteria"/>
</dbReference>
<feature type="modified residue" description="4-aspartylphosphate" evidence="11">
    <location>
        <position position="596"/>
    </location>
</feature>
<dbReference type="FunFam" id="3.30.565.10:FF:000010">
    <property type="entry name" value="Sensor histidine kinase RcsC"/>
    <property type="match status" value="1"/>
</dbReference>
<accession>B3EL90</accession>
<dbReference type="STRING" id="331678.Cphamn1_1760"/>
<dbReference type="AlphaFoldDB" id="B3EL90"/>
<dbReference type="InterPro" id="IPR005467">
    <property type="entry name" value="His_kinase_dom"/>
</dbReference>
<protein>
    <recommendedName>
        <fullName evidence="10">Sensory/regulatory protein RpfC</fullName>
        <ecNumber evidence="2">2.7.13.3</ecNumber>
    </recommendedName>
</protein>
<dbReference type="Pfam" id="PF00512">
    <property type="entry name" value="HisKA"/>
    <property type="match status" value="1"/>
</dbReference>